<sequence length="97" mass="11227">MAATRASFNVFEGSISIHDMEVERRPYHKNCGCALHNLNSICSKPCPQKTYFSFNKKISWTHCSMYTTAASNSKFPIHHHHHHLMALKNSVRWKPEN</sequence>
<dbReference type="AlphaFoldDB" id="A0AAN9F2G0"/>
<proteinExistence type="predicted"/>
<gene>
    <name evidence="1" type="ORF">RIF29_20174</name>
</gene>
<comment type="caution">
    <text evidence="1">The sequence shown here is derived from an EMBL/GenBank/DDBJ whole genome shotgun (WGS) entry which is preliminary data.</text>
</comment>
<dbReference type="Proteomes" id="UP001372338">
    <property type="component" value="Unassembled WGS sequence"/>
</dbReference>
<organism evidence="1 2">
    <name type="scientific">Crotalaria pallida</name>
    <name type="common">Smooth rattlebox</name>
    <name type="synonym">Crotalaria striata</name>
    <dbReference type="NCBI Taxonomy" id="3830"/>
    <lineage>
        <taxon>Eukaryota</taxon>
        <taxon>Viridiplantae</taxon>
        <taxon>Streptophyta</taxon>
        <taxon>Embryophyta</taxon>
        <taxon>Tracheophyta</taxon>
        <taxon>Spermatophyta</taxon>
        <taxon>Magnoliopsida</taxon>
        <taxon>eudicotyledons</taxon>
        <taxon>Gunneridae</taxon>
        <taxon>Pentapetalae</taxon>
        <taxon>rosids</taxon>
        <taxon>fabids</taxon>
        <taxon>Fabales</taxon>
        <taxon>Fabaceae</taxon>
        <taxon>Papilionoideae</taxon>
        <taxon>50 kb inversion clade</taxon>
        <taxon>genistoids sensu lato</taxon>
        <taxon>core genistoids</taxon>
        <taxon>Crotalarieae</taxon>
        <taxon>Crotalaria</taxon>
    </lineage>
</organism>
<accession>A0AAN9F2G0</accession>
<dbReference type="EMBL" id="JAYWIO010000004">
    <property type="protein sequence ID" value="KAK7267499.1"/>
    <property type="molecule type" value="Genomic_DNA"/>
</dbReference>
<evidence type="ECO:0000313" key="2">
    <source>
        <dbReference type="Proteomes" id="UP001372338"/>
    </source>
</evidence>
<name>A0AAN9F2G0_CROPI</name>
<evidence type="ECO:0000313" key="1">
    <source>
        <dbReference type="EMBL" id="KAK7267499.1"/>
    </source>
</evidence>
<reference evidence="1 2" key="1">
    <citation type="submission" date="2024-01" db="EMBL/GenBank/DDBJ databases">
        <title>The genomes of 5 underutilized Papilionoideae crops provide insights into root nodulation and disease resistanc.</title>
        <authorList>
            <person name="Yuan L."/>
        </authorList>
    </citation>
    <scope>NUCLEOTIDE SEQUENCE [LARGE SCALE GENOMIC DNA]</scope>
    <source>
        <strain evidence="1">ZHUSHIDOU_FW_LH</strain>
        <tissue evidence="1">Leaf</tissue>
    </source>
</reference>
<keyword evidence="2" id="KW-1185">Reference proteome</keyword>
<protein>
    <submittedName>
        <fullName evidence="1">Uncharacterized protein</fullName>
    </submittedName>
</protein>
<dbReference type="PANTHER" id="PTHR35121:SF4">
    <property type="entry name" value="SWIM-TYPE DOMAIN-CONTAINING PROTEIN"/>
    <property type="match status" value="1"/>
</dbReference>
<dbReference type="PANTHER" id="PTHR35121">
    <property type="entry name" value="HOMEODOMAIN PROTEIN 8, PUTATIVE-RELATED"/>
    <property type="match status" value="1"/>
</dbReference>